<dbReference type="SUPFAM" id="SSF46785">
    <property type="entry name" value="Winged helix' DNA-binding domain"/>
    <property type="match status" value="1"/>
</dbReference>
<protein>
    <submittedName>
        <fullName evidence="4">Putative Cdc6</fullName>
    </submittedName>
</protein>
<comment type="caution">
    <text evidence="4">The sequence shown here is derived from an EMBL/GenBank/DDBJ whole genome shotgun (WGS) entry which is preliminary data.</text>
</comment>
<dbReference type="Gene3D" id="1.10.10.10">
    <property type="entry name" value="Winged helix-like DNA-binding domain superfamily/Winged helix DNA-binding domain"/>
    <property type="match status" value="1"/>
</dbReference>
<dbReference type="OrthoDB" id="1926878at2759"/>
<proteinExistence type="inferred from homology"/>
<dbReference type="GO" id="GO:0005634">
    <property type="term" value="C:nucleus"/>
    <property type="evidence" value="ECO:0007669"/>
    <property type="project" value="TreeGrafter"/>
</dbReference>
<dbReference type="Gene3D" id="1.10.8.60">
    <property type="match status" value="1"/>
</dbReference>
<gene>
    <name evidence="4" type="ORF">FBUS_11721</name>
</gene>
<evidence type="ECO:0000313" key="4">
    <source>
        <dbReference type="EMBL" id="KAA0185684.1"/>
    </source>
</evidence>
<evidence type="ECO:0000313" key="5">
    <source>
        <dbReference type="Proteomes" id="UP000728185"/>
    </source>
</evidence>
<dbReference type="PANTHER" id="PTHR10763">
    <property type="entry name" value="CELL DIVISION CONTROL PROTEIN 6-RELATED"/>
    <property type="match status" value="1"/>
</dbReference>
<organism evidence="4 5">
    <name type="scientific">Fasciolopsis buskii</name>
    <dbReference type="NCBI Taxonomy" id="27845"/>
    <lineage>
        <taxon>Eukaryota</taxon>
        <taxon>Metazoa</taxon>
        <taxon>Spiralia</taxon>
        <taxon>Lophotrochozoa</taxon>
        <taxon>Platyhelminthes</taxon>
        <taxon>Trematoda</taxon>
        <taxon>Digenea</taxon>
        <taxon>Plagiorchiida</taxon>
        <taxon>Echinostomata</taxon>
        <taxon>Echinostomatoidea</taxon>
        <taxon>Fasciolidae</taxon>
        <taxon>Fasciolopsis</taxon>
    </lineage>
</organism>
<dbReference type="GO" id="GO:0006270">
    <property type="term" value="P:DNA replication initiation"/>
    <property type="evidence" value="ECO:0007669"/>
    <property type="project" value="TreeGrafter"/>
</dbReference>
<dbReference type="GO" id="GO:0033314">
    <property type="term" value="P:mitotic DNA replication checkpoint signaling"/>
    <property type="evidence" value="ECO:0007669"/>
    <property type="project" value="TreeGrafter"/>
</dbReference>
<dbReference type="InterPro" id="IPR036390">
    <property type="entry name" value="WH_DNA-bd_sf"/>
</dbReference>
<evidence type="ECO:0000256" key="1">
    <source>
        <dbReference type="ARBA" id="ARBA00006184"/>
    </source>
</evidence>
<accession>A0A8E0RQV2</accession>
<dbReference type="InterPro" id="IPR036388">
    <property type="entry name" value="WH-like_DNA-bd_sf"/>
</dbReference>
<dbReference type="PANTHER" id="PTHR10763:SF26">
    <property type="entry name" value="CELL DIVISION CONTROL PROTEIN 6 HOMOLOG"/>
    <property type="match status" value="1"/>
</dbReference>
<evidence type="ECO:0000259" key="3">
    <source>
        <dbReference type="Pfam" id="PF09079"/>
    </source>
</evidence>
<keyword evidence="2" id="KW-0235">DNA replication</keyword>
<dbReference type="InterPro" id="IPR015163">
    <property type="entry name" value="Cdc6_C"/>
</dbReference>
<comment type="similarity">
    <text evidence="1">Belongs to the CDC6/cdc18 family.</text>
</comment>
<sequence>MLVNNISAAVYFCFFAKFYSWEFFLKVSASTGDARTALDVCHRAIDLAVQEAKRRKQTADVRCSVLPSLQHISMALKECNGIRHGLQPMEFAESGGCLRRTEEVPLHHKLLIASCQLQRKRRGKHMVPFTELCDTYGLICRTYQLIGLGEFELVTICGLLESRGYLEFLAPKGSANTKESTPARFRFVRLRLDDHAVKEILAGDLFSNILNLII</sequence>
<keyword evidence="5" id="KW-1185">Reference proteome</keyword>
<dbReference type="Pfam" id="PF09079">
    <property type="entry name" value="WHD_Cdc6"/>
    <property type="match status" value="1"/>
</dbReference>
<evidence type="ECO:0000256" key="2">
    <source>
        <dbReference type="ARBA" id="ARBA00022705"/>
    </source>
</evidence>
<dbReference type="AlphaFoldDB" id="A0A8E0RQV2"/>
<dbReference type="EMBL" id="LUCM01010303">
    <property type="protein sequence ID" value="KAA0185684.1"/>
    <property type="molecule type" value="Genomic_DNA"/>
</dbReference>
<dbReference type="Proteomes" id="UP000728185">
    <property type="component" value="Unassembled WGS sequence"/>
</dbReference>
<name>A0A8E0RQV2_9TREM</name>
<dbReference type="InterPro" id="IPR050311">
    <property type="entry name" value="ORC1/CDC6"/>
</dbReference>
<dbReference type="GO" id="GO:0003688">
    <property type="term" value="F:DNA replication origin binding"/>
    <property type="evidence" value="ECO:0007669"/>
    <property type="project" value="TreeGrafter"/>
</dbReference>
<reference evidence="4" key="1">
    <citation type="submission" date="2019-05" db="EMBL/GenBank/DDBJ databases">
        <title>Annotation for the trematode Fasciolopsis buski.</title>
        <authorList>
            <person name="Choi Y.-J."/>
        </authorList>
    </citation>
    <scope>NUCLEOTIDE SEQUENCE</scope>
    <source>
        <strain evidence="4">HT</strain>
        <tissue evidence="4">Whole worm</tissue>
    </source>
</reference>
<feature type="domain" description="Cdc6 C-terminal" evidence="3">
    <location>
        <begin position="102"/>
        <end position="167"/>
    </location>
</feature>